<dbReference type="InterPro" id="IPR001670">
    <property type="entry name" value="ADH_Fe/GldA"/>
</dbReference>
<keyword evidence="6" id="KW-1185">Reference proteome</keyword>
<evidence type="ECO:0000259" key="3">
    <source>
        <dbReference type="Pfam" id="PF00465"/>
    </source>
</evidence>
<dbReference type="Gene3D" id="3.40.50.1970">
    <property type="match status" value="1"/>
</dbReference>
<dbReference type="GO" id="GO:0046872">
    <property type="term" value="F:metal ion binding"/>
    <property type="evidence" value="ECO:0007669"/>
    <property type="project" value="InterPro"/>
</dbReference>
<dbReference type="InterPro" id="IPR034786">
    <property type="entry name" value="MAR"/>
</dbReference>
<evidence type="ECO:0000256" key="2">
    <source>
        <dbReference type="ARBA" id="ARBA00023027"/>
    </source>
</evidence>
<sequence>MDAFEYNANPSRVVFGSGTLKKLPAELSRLNVKAPLILSTPGQAQQATAVRAVLANDIAGIFTEAAMHTPTDVTDKAVAFAQAQRADSVVSIGGGSTIGLGKAISFRTGVPHVCVPTTYAGSEMTPILGETAAGQKTTRSDPRILPATVVYDVELTLTLPVKLSMESGLNAVAHAVEALYAQNANPITSLLATEGIRALASALPTLLTNPTSPSPRSTALYGAYLCGTALGSASMALHHKLCHALGGTLNLPHAATHAAVLPHALAYNLPALPEETRRRLADALVPGAGAGEDAVTGLNKLVGKLGVGGGGLRALGMREEDVDAMVDKVLARPYWNPRKVEREGVREVVRRAWAGEEARADL</sequence>
<dbReference type="Proteomes" id="UP000799438">
    <property type="component" value="Unassembled WGS sequence"/>
</dbReference>
<dbReference type="AlphaFoldDB" id="A0A6A6BBJ3"/>
<dbReference type="InterPro" id="IPR039697">
    <property type="entry name" value="Alcohol_dehydrogenase_Fe"/>
</dbReference>
<dbReference type="RefSeq" id="XP_033396681.1">
    <property type="nucleotide sequence ID" value="XM_033539104.1"/>
</dbReference>
<dbReference type="SUPFAM" id="SSF56796">
    <property type="entry name" value="Dehydroquinate synthase-like"/>
    <property type="match status" value="1"/>
</dbReference>
<gene>
    <name evidence="5" type="ORF">K452DRAFT_272718</name>
</gene>
<name>A0A6A6BBJ3_9PEZI</name>
<feature type="domain" description="Alcohol dehydrogenase iron-type/glycerol dehydrogenase GldA" evidence="3">
    <location>
        <begin position="10"/>
        <end position="152"/>
    </location>
</feature>
<keyword evidence="1" id="KW-0560">Oxidoreductase</keyword>
<dbReference type="GO" id="GO:0018506">
    <property type="term" value="F:maleylacetate reductase activity"/>
    <property type="evidence" value="ECO:0007669"/>
    <property type="project" value="InterPro"/>
</dbReference>
<dbReference type="EMBL" id="ML995488">
    <property type="protein sequence ID" value="KAF2140968.1"/>
    <property type="molecule type" value="Genomic_DNA"/>
</dbReference>
<keyword evidence="2" id="KW-0520">NAD</keyword>
<protein>
    <submittedName>
        <fullName evidence="5">Uncharacterized protein</fullName>
    </submittedName>
</protein>
<evidence type="ECO:0000256" key="1">
    <source>
        <dbReference type="ARBA" id="ARBA00023002"/>
    </source>
</evidence>
<evidence type="ECO:0000313" key="6">
    <source>
        <dbReference type="Proteomes" id="UP000799438"/>
    </source>
</evidence>
<evidence type="ECO:0000259" key="4">
    <source>
        <dbReference type="Pfam" id="PF25137"/>
    </source>
</evidence>
<proteinExistence type="predicted"/>
<dbReference type="GO" id="GO:0005739">
    <property type="term" value="C:mitochondrion"/>
    <property type="evidence" value="ECO:0007669"/>
    <property type="project" value="TreeGrafter"/>
</dbReference>
<organism evidence="5 6">
    <name type="scientific">Aplosporella prunicola CBS 121167</name>
    <dbReference type="NCBI Taxonomy" id="1176127"/>
    <lineage>
        <taxon>Eukaryota</taxon>
        <taxon>Fungi</taxon>
        <taxon>Dikarya</taxon>
        <taxon>Ascomycota</taxon>
        <taxon>Pezizomycotina</taxon>
        <taxon>Dothideomycetes</taxon>
        <taxon>Dothideomycetes incertae sedis</taxon>
        <taxon>Botryosphaeriales</taxon>
        <taxon>Aplosporellaceae</taxon>
        <taxon>Aplosporella</taxon>
    </lineage>
</organism>
<dbReference type="Pfam" id="PF00465">
    <property type="entry name" value="Fe-ADH"/>
    <property type="match status" value="1"/>
</dbReference>
<dbReference type="InterPro" id="IPR056798">
    <property type="entry name" value="ADH_Fe_C"/>
</dbReference>
<feature type="domain" description="Fe-containing alcohol dehydrogenase-like C-terminal" evidence="4">
    <location>
        <begin position="166"/>
        <end position="353"/>
    </location>
</feature>
<dbReference type="PANTHER" id="PTHR11496">
    <property type="entry name" value="ALCOHOL DEHYDROGENASE"/>
    <property type="match status" value="1"/>
</dbReference>
<reference evidence="5" key="1">
    <citation type="journal article" date="2020" name="Stud. Mycol.">
        <title>101 Dothideomycetes genomes: a test case for predicting lifestyles and emergence of pathogens.</title>
        <authorList>
            <person name="Haridas S."/>
            <person name="Albert R."/>
            <person name="Binder M."/>
            <person name="Bloem J."/>
            <person name="Labutti K."/>
            <person name="Salamov A."/>
            <person name="Andreopoulos B."/>
            <person name="Baker S."/>
            <person name="Barry K."/>
            <person name="Bills G."/>
            <person name="Bluhm B."/>
            <person name="Cannon C."/>
            <person name="Castanera R."/>
            <person name="Culley D."/>
            <person name="Daum C."/>
            <person name="Ezra D."/>
            <person name="Gonzalez J."/>
            <person name="Henrissat B."/>
            <person name="Kuo A."/>
            <person name="Liang C."/>
            <person name="Lipzen A."/>
            <person name="Lutzoni F."/>
            <person name="Magnuson J."/>
            <person name="Mondo S."/>
            <person name="Nolan M."/>
            <person name="Ohm R."/>
            <person name="Pangilinan J."/>
            <person name="Park H.-J."/>
            <person name="Ramirez L."/>
            <person name="Alfaro M."/>
            <person name="Sun H."/>
            <person name="Tritt A."/>
            <person name="Yoshinaga Y."/>
            <person name="Zwiers L.-H."/>
            <person name="Turgeon B."/>
            <person name="Goodwin S."/>
            <person name="Spatafora J."/>
            <person name="Crous P."/>
            <person name="Grigoriev I."/>
        </authorList>
    </citation>
    <scope>NUCLEOTIDE SEQUENCE</scope>
    <source>
        <strain evidence="5">CBS 121167</strain>
    </source>
</reference>
<dbReference type="OrthoDB" id="3360544at2759"/>
<accession>A0A6A6BBJ3</accession>
<dbReference type="Pfam" id="PF25137">
    <property type="entry name" value="ADH_Fe_C"/>
    <property type="match status" value="1"/>
</dbReference>
<dbReference type="PANTHER" id="PTHR11496:SF105">
    <property type="entry name" value="REDUCTASE, PUTATIVE (AFU_ORTHOLOGUE AFUA_6G07090)-RELATED"/>
    <property type="match status" value="1"/>
</dbReference>
<evidence type="ECO:0000313" key="5">
    <source>
        <dbReference type="EMBL" id="KAF2140968.1"/>
    </source>
</evidence>
<dbReference type="GeneID" id="54296600"/>
<dbReference type="CDD" id="cd08177">
    <property type="entry name" value="MAR"/>
    <property type="match status" value="1"/>
</dbReference>
<dbReference type="Gene3D" id="1.20.1090.10">
    <property type="entry name" value="Dehydroquinate synthase-like - alpha domain"/>
    <property type="match status" value="1"/>
</dbReference>
<dbReference type="GO" id="GO:0004022">
    <property type="term" value="F:alcohol dehydrogenase (NAD+) activity"/>
    <property type="evidence" value="ECO:0007669"/>
    <property type="project" value="TreeGrafter"/>
</dbReference>